<dbReference type="Proteomes" id="UP001432146">
    <property type="component" value="Unassembled WGS sequence"/>
</dbReference>
<evidence type="ECO:0000313" key="2">
    <source>
        <dbReference type="Proteomes" id="UP001432146"/>
    </source>
</evidence>
<gene>
    <name evidence="1" type="ORF">QLX08_007541</name>
</gene>
<protein>
    <submittedName>
        <fullName evidence="1">Uncharacterized protein</fullName>
    </submittedName>
</protein>
<sequence>MLNLSIISVFVIRSTNIFKDFRQLSKILCQLEVLSTGCFLIFPSNECSVSTIALKCPGNFNQDGTIFKDFDNFRKFFHKHPLTGEAAQKKKDEKFREITVPSVAQIFPRSFKLEVVRMKTKMSCVAVLL</sequence>
<reference evidence="1 2" key="1">
    <citation type="submission" date="2024-05" db="EMBL/GenBank/DDBJ databases">
        <title>The nuclear and mitochondrial genome assemblies of Tetragonisca angustula (Apidae: Meliponini), a tiny yet remarkable pollinator in the Neotropics.</title>
        <authorList>
            <person name="Ferrari R."/>
            <person name="Ricardo P.C."/>
            <person name="Dias F.C."/>
            <person name="Araujo N.S."/>
            <person name="Soares D.O."/>
            <person name="Zhou Q.-S."/>
            <person name="Zhu C.-D."/>
            <person name="Coutinho L."/>
            <person name="Airas M.C."/>
            <person name="Batista T.M."/>
        </authorList>
    </citation>
    <scope>NUCLEOTIDE SEQUENCE [LARGE SCALE GENOMIC DNA]</scope>
    <source>
        <strain evidence="1">ASF017062</strain>
        <tissue evidence="1">Abdomen</tissue>
    </source>
</reference>
<name>A0AAW0ZP21_9HYME</name>
<keyword evidence="2" id="KW-1185">Reference proteome</keyword>
<evidence type="ECO:0000313" key="1">
    <source>
        <dbReference type="EMBL" id="KAK9299424.1"/>
    </source>
</evidence>
<comment type="caution">
    <text evidence="1">The sequence shown here is derived from an EMBL/GenBank/DDBJ whole genome shotgun (WGS) entry which is preliminary data.</text>
</comment>
<dbReference type="AlphaFoldDB" id="A0AAW0ZP21"/>
<organism evidence="1 2">
    <name type="scientific">Tetragonisca angustula</name>
    <dbReference type="NCBI Taxonomy" id="166442"/>
    <lineage>
        <taxon>Eukaryota</taxon>
        <taxon>Metazoa</taxon>
        <taxon>Ecdysozoa</taxon>
        <taxon>Arthropoda</taxon>
        <taxon>Hexapoda</taxon>
        <taxon>Insecta</taxon>
        <taxon>Pterygota</taxon>
        <taxon>Neoptera</taxon>
        <taxon>Endopterygota</taxon>
        <taxon>Hymenoptera</taxon>
        <taxon>Apocrita</taxon>
        <taxon>Aculeata</taxon>
        <taxon>Apoidea</taxon>
        <taxon>Anthophila</taxon>
        <taxon>Apidae</taxon>
        <taxon>Tetragonisca</taxon>
    </lineage>
</organism>
<accession>A0AAW0ZP21</accession>
<dbReference type="EMBL" id="JAWNGG020000149">
    <property type="protein sequence ID" value="KAK9299424.1"/>
    <property type="molecule type" value="Genomic_DNA"/>
</dbReference>
<proteinExistence type="predicted"/>